<dbReference type="NCBIfam" id="TIGR01444">
    <property type="entry name" value="fkbM_fam"/>
    <property type="match status" value="1"/>
</dbReference>
<dbReference type="GO" id="GO:0032259">
    <property type="term" value="P:methylation"/>
    <property type="evidence" value="ECO:0007669"/>
    <property type="project" value="UniProtKB-KW"/>
</dbReference>
<organism evidence="2 3">
    <name type="scientific">Niabella drilacis (strain DSM 25811 / CCM 8410 / CCUG 62505 / LMG 26954 / E90)</name>
    <dbReference type="NCBI Taxonomy" id="1285928"/>
    <lineage>
        <taxon>Bacteria</taxon>
        <taxon>Pseudomonadati</taxon>
        <taxon>Bacteroidota</taxon>
        <taxon>Chitinophagia</taxon>
        <taxon>Chitinophagales</taxon>
        <taxon>Chitinophagaceae</taxon>
        <taxon>Niabella</taxon>
    </lineage>
</organism>
<dbReference type="OrthoDB" id="9812600at2"/>
<sequence>MKFLCAPLSPVQLNALFLQLMKRKYVPQVVTTVAKKMAYRFYRFTEKVLQPPFDRYDFETFDVLKRVLRKDSNCIDIGAHKGEILEAILKAAPAGRHMGFEPIPYLFSQLQKKYGSRVQLFNTALSSEAGEAEFTVFKDRPAVSGLKERSFEDANYDTEKIQVKLERLEDLVPANQPVHLVKIDVEGAELEVLKGARRILQQHKPVVLFEFGKGGSDLYGATPELMFDFFDGLGYTLTLQQYFLKGYPGFNRHEFIGQFEKGYNYFFMAYAAERTV</sequence>
<proteinExistence type="predicted"/>
<evidence type="ECO:0000259" key="1">
    <source>
        <dbReference type="Pfam" id="PF05050"/>
    </source>
</evidence>
<keyword evidence="2" id="KW-0489">Methyltransferase</keyword>
<dbReference type="AlphaFoldDB" id="A0A1G6IP27"/>
<dbReference type="PANTHER" id="PTHR34203:SF15">
    <property type="entry name" value="SLL1173 PROTEIN"/>
    <property type="match status" value="1"/>
</dbReference>
<dbReference type="InterPro" id="IPR006342">
    <property type="entry name" value="FkbM_mtfrase"/>
</dbReference>
<dbReference type="InterPro" id="IPR052514">
    <property type="entry name" value="SAM-dependent_MTase"/>
</dbReference>
<dbReference type="PANTHER" id="PTHR34203">
    <property type="entry name" value="METHYLTRANSFERASE, FKBM FAMILY PROTEIN"/>
    <property type="match status" value="1"/>
</dbReference>
<gene>
    <name evidence="2" type="ORF">SAMN04487894_101289</name>
</gene>
<protein>
    <submittedName>
        <fullName evidence="2">Methyltransferase, FkbM family</fullName>
    </submittedName>
</protein>
<evidence type="ECO:0000313" key="2">
    <source>
        <dbReference type="EMBL" id="SDC08312.1"/>
    </source>
</evidence>
<evidence type="ECO:0000313" key="3">
    <source>
        <dbReference type="Proteomes" id="UP000198757"/>
    </source>
</evidence>
<dbReference type="GO" id="GO:0008168">
    <property type="term" value="F:methyltransferase activity"/>
    <property type="evidence" value="ECO:0007669"/>
    <property type="project" value="UniProtKB-KW"/>
</dbReference>
<name>A0A1G6IP27_NIADE</name>
<feature type="domain" description="Methyltransferase FkbM" evidence="1">
    <location>
        <begin position="76"/>
        <end position="235"/>
    </location>
</feature>
<dbReference type="InterPro" id="IPR029063">
    <property type="entry name" value="SAM-dependent_MTases_sf"/>
</dbReference>
<accession>A0A1G6IP27</accession>
<dbReference type="Gene3D" id="3.40.50.150">
    <property type="entry name" value="Vaccinia Virus protein VP39"/>
    <property type="match status" value="1"/>
</dbReference>
<dbReference type="EMBL" id="FMZO01000001">
    <property type="protein sequence ID" value="SDC08312.1"/>
    <property type="molecule type" value="Genomic_DNA"/>
</dbReference>
<keyword evidence="2" id="KW-0808">Transferase</keyword>
<dbReference type="Pfam" id="PF05050">
    <property type="entry name" value="Methyltransf_21"/>
    <property type="match status" value="1"/>
</dbReference>
<dbReference type="Proteomes" id="UP000198757">
    <property type="component" value="Unassembled WGS sequence"/>
</dbReference>
<dbReference type="STRING" id="1285928.SAMN04487894_101289"/>
<reference evidence="3" key="1">
    <citation type="submission" date="2016-10" db="EMBL/GenBank/DDBJ databases">
        <authorList>
            <person name="Varghese N."/>
            <person name="Submissions S."/>
        </authorList>
    </citation>
    <scope>NUCLEOTIDE SEQUENCE [LARGE SCALE GENOMIC DNA]</scope>
    <source>
        <strain evidence="3">DSM 25811 / CCM 8410 / LMG 26954 / E90</strain>
    </source>
</reference>
<dbReference type="SUPFAM" id="SSF53335">
    <property type="entry name" value="S-adenosyl-L-methionine-dependent methyltransferases"/>
    <property type="match status" value="1"/>
</dbReference>
<keyword evidence="3" id="KW-1185">Reference proteome</keyword>